<evidence type="ECO:0000313" key="2">
    <source>
        <dbReference type="Proteomes" id="UP000695007"/>
    </source>
</evidence>
<evidence type="ECO:0000313" key="3">
    <source>
        <dbReference type="RefSeq" id="XP_011494997.1"/>
    </source>
</evidence>
<feature type="transmembrane region" description="Helical" evidence="1">
    <location>
        <begin position="79"/>
        <end position="98"/>
    </location>
</feature>
<accession>A0AAJ6VLL9</accession>
<organism evidence="2 3">
    <name type="scientific">Ceratosolen solmsi marchali</name>
    <dbReference type="NCBI Taxonomy" id="326594"/>
    <lineage>
        <taxon>Eukaryota</taxon>
        <taxon>Metazoa</taxon>
        <taxon>Ecdysozoa</taxon>
        <taxon>Arthropoda</taxon>
        <taxon>Hexapoda</taxon>
        <taxon>Insecta</taxon>
        <taxon>Pterygota</taxon>
        <taxon>Neoptera</taxon>
        <taxon>Endopterygota</taxon>
        <taxon>Hymenoptera</taxon>
        <taxon>Apocrita</taxon>
        <taxon>Proctotrupomorpha</taxon>
        <taxon>Chalcidoidea</taxon>
        <taxon>Agaonidae</taxon>
        <taxon>Agaoninae</taxon>
        <taxon>Ceratosolen</taxon>
    </lineage>
</organism>
<dbReference type="PANTHER" id="PTHR28640">
    <property type="entry name" value="ADP-RIBOSYLATION FACTOR-LIKE PROTEIN 6-INTERACTING PROTEIN 6"/>
    <property type="match status" value="1"/>
</dbReference>
<keyword evidence="1" id="KW-0812">Transmembrane</keyword>
<dbReference type="PANTHER" id="PTHR28640:SF1">
    <property type="entry name" value="ADP-RIBOSYLATION FACTOR-LIKE PROTEIN 6-INTERACTING PROTEIN 6"/>
    <property type="match status" value="1"/>
</dbReference>
<evidence type="ECO:0000256" key="1">
    <source>
        <dbReference type="SAM" id="Phobius"/>
    </source>
</evidence>
<feature type="transmembrane region" description="Helical" evidence="1">
    <location>
        <begin position="128"/>
        <end position="145"/>
    </location>
</feature>
<dbReference type="Proteomes" id="UP000695007">
    <property type="component" value="Unplaced"/>
</dbReference>
<proteinExistence type="predicted"/>
<dbReference type="GeneID" id="105359927"/>
<dbReference type="Pfam" id="PF15062">
    <property type="entry name" value="ARL6IP6"/>
    <property type="match status" value="1"/>
</dbReference>
<keyword evidence="1" id="KW-0472">Membrane</keyword>
<name>A0AAJ6VLL9_9HYME</name>
<dbReference type="InterPro" id="IPR029383">
    <property type="entry name" value="ARL6IP6"/>
</dbReference>
<dbReference type="RefSeq" id="XP_011494997.1">
    <property type="nucleotide sequence ID" value="XM_011496695.1"/>
</dbReference>
<feature type="transmembrane region" description="Helical" evidence="1">
    <location>
        <begin position="49"/>
        <end position="67"/>
    </location>
</feature>
<sequence>MCEEHRTQFMINEKKIYISLNCQLIENKSTGSIRKIVKRLWKQLRFNEWTFTLLLFTFSLSILLGKLSLNHRPSNRYNYLFKATFSGLATIGITWFIIYKDSTVPGVNPPSPFSPIKRRSIESQSLQINYFVGFLNGLLIFFYMCI</sequence>
<keyword evidence="1" id="KW-1133">Transmembrane helix</keyword>
<gene>
    <name evidence="3" type="primary">LOC105359927</name>
</gene>
<dbReference type="AlphaFoldDB" id="A0AAJ6VLL9"/>
<keyword evidence="2" id="KW-1185">Reference proteome</keyword>
<reference evidence="3" key="1">
    <citation type="submission" date="2025-08" db="UniProtKB">
        <authorList>
            <consortium name="RefSeq"/>
        </authorList>
    </citation>
    <scope>IDENTIFICATION</scope>
</reference>
<protein>
    <submittedName>
        <fullName evidence="3">Uncharacterized protein LOC105359927</fullName>
    </submittedName>
</protein>
<dbReference type="KEGG" id="csol:105359927"/>